<protein>
    <submittedName>
        <fullName evidence="1">Uncharacterized protein</fullName>
    </submittedName>
</protein>
<evidence type="ECO:0000313" key="2">
    <source>
        <dbReference type="Proteomes" id="UP001163324"/>
    </source>
</evidence>
<accession>A0ACC0VDD4</accession>
<organism evidence="1 2">
    <name type="scientific">Trichothecium roseum</name>
    <dbReference type="NCBI Taxonomy" id="47278"/>
    <lineage>
        <taxon>Eukaryota</taxon>
        <taxon>Fungi</taxon>
        <taxon>Dikarya</taxon>
        <taxon>Ascomycota</taxon>
        <taxon>Pezizomycotina</taxon>
        <taxon>Sordariomycetes</taxon>
        <taxon>Hypocreomycetidae</taxon>
        <taxon>Hypocreales</taxon>
        <taxon>Hypocreales incertae sedis</taxon>
        <taxon>Trichothecium</taxon>
    </lineage>
</organism>
<dbReference type="EMBL" id="CM047940">
    <property type="protein sequence ID" value="KAI9903473.1"/>
    <property type="molecule type" value="Genomic_DNA"/>
</dbReference>
<dbReference type="Proteomes" id="UP001163324">
    <property type="component" value="Chromosome 1"/>
</dbReference>
<reference evidence="1" key="1">
    <citation type="submission" date="2022-10" db="EMBL/GenBank/DDBJ databases">
        <title>Complete Genome of Trichothecium roseum strain YXFP-22015, a Plant Pathogen Isolated from Citrus.</title>
        <authorList>
            <person name="Wang Y."/>
            <person name="Zhu L."/>
        </authorList>
    </citation>
    <scope>NUCLEOTIDE SEQUENCE</scope>
    <source>
        <strain evidence="1">YXFP-22015</strain>
    </source>
</reference>
<comment type="caution">
    <text evidence="1">The sequence shown here is derived from an EMBL/GenBank/DDBJ whole genome shotgun (WGS) entry which is preliminary data.</text>
</comment>
<evidence type="ECO:0000313" key="1">
    <source>
        <dbReference type="EMBL" id="KAI9903473.1"/>
    </source>
</evidence>
<name>A0ACC0VDD4_9HYPO</name>
<keyword evidence="2" id="KW-1185">Reference proteome</keyword>
<proteinExistence type="predicted"/>
<gene>
    <name evidence="1" type="ORF">N3K66_000002</name>
</gene>
<sequence>MSLPAPTVKVFIAGASYAGLSAALNLLDLGSGLNPRLTKGAPYAHHHDLPTVNFQITLVDERDGFLHLIGCPLALADADYAKKCWVKFHDIPSLQHPNVTVLQGTVTSVSPATKTATVTSPVTGEITTHGYDYLVAATGLRRAWPVVPQSLHRKQYLLEAEEHIHAVLNARHPVLVVGGGAVGIEMASEICVVKPGAHVTLAHSRDQLLSAENLPDDTKDRALECLRGEGVDVLMNHRLAKSEKRVDDDGTTEYDVEFTNGHKMVASVVIMAISHSTPTVGYLPKEAINSEGFVDVRPSLHFPAKDIPNADDHFCGGDAIQWPGIKRCGGAMWHGYCIAHNIHQQLLAKHCGHQPKFMEIAPIGPVIGLAVGNNAVAHNPGQGTTYGPDVRQVYFRDDLAFDIIWNYMKLGKAEMAPAA</sequence>